<gene>
    <name evidence="1" type="ORF">EJB05_44341</name>
</gene>
<sequence>MADRHHQQIIAFQGLQPSPCSRCQSRCRHYLCPNCAINLSPCMSPIGGLGNPNAVCCNCWCEEVRKCVIGCCLSESSSDDDDSEYELLKKKIRRTKKWIVAMKSDQMYQARQIHKMSKIIDDLKMIIDDLKRKCSTSSPA</sequence>
<name>A0A5J9THM7_9POAL</name>
<proteinExistence type="predicted"/>
<protein>
    <submittedName>
        <fullName evidence="1">Uncharacterized protein</fullName>
    </submittedName>
</protein>
<dbReference type="Proteomes" id="UP000324897">
    <property type="component" value="Chromosome 3"/>
</dbReference>
<dbReference type="Gramene" id="TVU10792">
    <property type="protein sequence ID" value="TVU10792"/>
    <property type="gene ID" value="EJB05_44341"/>
</dbReference>
<accession>A0A5J9THM7</accession>
<comment type="caution">
    <text evidence="1">The sequence shown here is derived from an EMBL/GenBank/DDBJ whole genome shotgun (WGS) entry which is preliminary data.</text>
</comment>
<evidence type="ECO:0000313" key="1">
    <source>
        <dbReference type="EMBL" id="TVU10792.1"/>
    </source>
</evidence>
<reference evidence="1 2" key="1">
    <citation type="journal article" date="2019" name="Sci. Rep.">
        <title>A high-quality genome of Eragrostis curvula grass provides insights into Poaceae evolution and supports new strategies to enhance forage quality.</title>
        <authorList>
            <person name="Carballo J."/>
            <person name="Santos B.A.C.M."/>
            <person name="Zappacosta D."/>
            <person name="Garbus I."/>
            <person name="Selva J.P."/>
            <person name="Gallo C.A."/>
            <person name="Diaz A."/>
            <person name="Albertini E."/>
            <person name="Caccamo M."/>
            <person name="Echenique V."/>
        </authorList>
    </citation>
    <scope>NUCLEOTIDE SEQUENCE [LARGE SCALE GENOMIC DNA]</scope>
    <source>
        <strain evidence="2">cv. Victoria</strain>
        <tissue evidence="1">Leaf</tissue>
    </source>
</reference>
<evidence type="ECO:0000313" key="2">
    <source>
        <dbReference type="Proteomes" id="UP000324897"/>
    </source>
</evidence>
<dbReference type="EMBL" id="RWGY01000039">
    <property type="protein sequence ID" value="TVU10792.1"/>
    <property type="molecule type" value="Genomic_DNA"/>
</dbReference>
<organism evidence="1 2">
    <name type="scientific">Eragrostis curvula</name>
    <name type="common">weeping love grass</name>
    <dbReference type="NCBI Taxonomy" id="38414"/>
    <lineage>
        <taxon>Eukaryota</taxon>
        <taxon>Viridiplantae</taxon>
        <taxon>Streptophyta</taxon>
        <taxon>Embryophyta</taxon>
        <taxon>Tracheophyta</taxon>
        <taxon>Spermatophyta</taxon>
        <taxon>Magnoliopsida</taxon>
        <taxon>Liliopsida</taxon>
        <taxon>Poales</taxon>
        <taxon>Poaceae</taxon>
        <taxon>PACMAD clade</taxon>
        <taxon>Chloridoideae</taxon>
        <taxon>Eragrostideae</taxon>
        <taxon>Eragrostidinae</taxon>
        <taxon>Eragrostis</taxon>
    </lineage>
</organism>
<keyword evidence="2" id="KW-1185">Reference proteome</keyword>
<dbReference type="AlphaFoldDB" id="A0A5J9THM7"/>